<protein>
    <recommendedName>
        <fullName evidence="6">Putative mRNA interferase YoeB</fullName>
    </recommendedName>
</protein>
<reference evidence="7 8" key="1">
    <citation type="submission" date="2020-11" db="EMBL/GenBank/DDBJ databases">
        <authorList>
            <person name="Kim M.K."/>
        </authorList>
    </citation>
    <scope>NUCLEOTIDE SEQUENCE [LARGE SCALE GENOMIC DNA]</scope>
    <source>
        <strain evidence="7 8">BT662</strain>
    </source>
</reference>
<organism evidence="7 8">
    <name type="scientific">Hymenobacter ruricola</name>
    <dbReference type="NCBI Taxonomy" id="2791023"/>
    <lineage>
        <taxon>Bacteria</taxon>
        <taxon>Pseudomonadati</taxon>
        <taxon>Bacteroidota</taxon>
        <taxon>Cytophagia</taxon>
        <taxon>Cytophagales</taxon>
        <taxon>Hymenobacteraceae</taxon>
        <taxon>Hymenobacter</taxon>
    </lineage>
</organism>
<name>A0ABS0I843_9BACT</name>
<comment type="similarity">
    <text evidence="1">Belongs to the YoeB family.</text>
</comment>
<evidence type="ECO:0000313" key="7">
    <source>
        <dbReference type="EMBL" id="MBF9223136.1"/>
    </source>
</evidence>
<dbReference type="InterPro" id="IPR035093">
    <property type="entry name" value="RelE/ParE_toxin_dom_sf"/>
</dbReference>
<dbReference type="Pfam" id="PF06769">
    <property type="entry name" value="YoeB_toxin"/>
    <property type="match status" value="1"/>
</dbReference>
<comment type="caution">
    <text evidence="7">The sequence shown here is derived from an EMBL/GenBank/DDBJ whole genome shotgun (WGS) entry which is preliminary data.</text>
</comment>
<keyword evidence="5" id="KW-0378">Hydrolase</keyword>
<proteinExistence type="inferred from homology"/>
<dbReference type="NCBIfam" id="TIGR02116">
    <property type="entry name" value="toxin_Txe_YoeB"/>
    <property type="match status" value="1"/>
</dbReference>
<dbReference type="PANTHER" id="PTHR38039">
    <property type="entry name" value="TOXIN YOEB"/>
    <property type="match status" value="1"/>
</dbReference>
<keyword evidence="2" id="KW-1277">Toxin-antitoxin system</keyword>
<dbReference type="PANTHER" id="PTHR38039:SF1">
    <property type="entry name" value="TOXIN YOEB"/>
    <property type="match status" value="1"/>
</dbReference>
<keyword evidence="3" id="KW-0540">Nuclease</keyword>
<sequence>MNRTLCWAPDAWEQYLYWQRTDSKILAKINTLLRECARTPFAGTGKPEPLKGNAYKGYWSRRITQEHRLIYKAEGDNLRIAQCGEHYGDK</sequence>
<evidence type="ECO:0000256" key="3">
    <source>
        <dbReference type="ARBA" id="ARBA00022722"/>
    </source>
</evidence>
<evidence type="ECO:0000256" key="4">
    <source>
        <dbReference type="ARBA" id="ARBA00022759"/>
    </source>
</evidence>
<evidence type="ECO:0000313" key="8">
    <source>
        <dbReference type="Proteomes" id="UP000618931"/>
    </source>
</evidence>
<dbReference type="EMBL" id="JADQDM010000012">
    <property type="protein sequence ID" value="MBF9223136.1"/>
    <property type="molecule type" value="Genomic_DNA"/>
</dbReference>
<accession>A0ABS0I843</accession>
<dbReference type="RefSeq" id="WP_196294582.1">
    <property type="nucleotide sequence ID" value="NZ_JADQDM010000012.1"/>
</dbReference>
<keyword evidence="4" id="KW-0255">Endonuclease</keyword>
<dbReference type="SUPFAM" id="SSF143011">
    <property type="entry name" value="RelE-like"/>
    <property type="match status" value="1"/>
</dbReference>
<dbReference type="InterPro" id="IPR009614">
    <property type="entry name" value="YoeB_toxin"/>
</dbReference>
<evidence type="ECO:0000256" key="1">
    <source>
        <dbReference type="ARBA" id="ARBA00008172"/>
    </source>
</evidence>
<gene>
    <name evidence="7" type="ORF">I2H31_18680</name>
</gene>
<dbReference type="Proteomes" id="UP000618931">
    <property type="component" value="Unassembled WGS sequence"/>
</dbReference>
<evidence type="ECO:0000256" key="5">
    <source>
        <dbReference type="ARBA" id="ARBA00022801"/>
    </source>
</evidence>
<keyword evidence="8" id="KW-1185">Reference proteome</keyword>
<evidence type="ECO:0000256" key="6">
    <source>
        <dbReference type="ARBA" id="ARBA00030388"/>
    </source>
</evidence>
<evidence type="ECO:0000256" key="2">
    <source>
        <dbReference type="ARBA" id="ARBA00022649"/>
    </source>
</evidence>
<dbReference type="Gene3D" id="3.30.2310.20">
    <property type="entry name" value="RelE-like"/>
    <property type="match status" value="1"/>
</dbReference>